<name>A0A518GHN4_9BACT</name>
<accession>A0A518GHN4</accession>
<evidence type="ECO:0000313" key="5">
    <source>
        <dbReference type="Proteomes" id="UP000318017"/>
    </source>
</evidence>
<feature type="region of interest" description="Disordered" evidence="2">
    <location>
        <begin position="205"/>
        <end position="300"/>
    </location>
</feature>
<organism evidence="4 5">
    <name type="scientific">Aureliella helgolandensis</name>
    <dbReference type="NCBI Taxonomy" id="2527968"/>
    <lineage>
        <taxon>Bacteria</taxon>
        <taxon>Pseudomonadati</taxon>
        <taxon>Planctomycetota</taxon>
        <taxon>Planctomycetia</taxon>
        <taxon>Pirellulales</taxon>
        <taxon>Pirellulaceae</taxon>
        <taxon>Aureliella</taxon>
    </lineage>
</organism>
<sequence length="300" mass="32376">MDRSIKPASDSVPFTPELGRLLIDGAWLSGEGVAWQRVSPANAEVMWEGNWASSSQVDRAVGAARQAFPTWSEKSLDERMSVCRKFAETLKARQEELASIVARETGKPLWEARTEVGAAATKVANSFDAILKRRWTTTEEMGDLLAVTRYRPHGVMLVLGPFNLPAHLPGAHIVPALLAGNTIVFKRVSWRSYRTVAGRSMALRRTAGGGAEPAPRRCRSGDCSGRACRGGRSALHRKPPSGSQIASDARRKTSQNLGSRTGREQSLGGSRGPAICAALRSLPFNRPTSPQGNAVRAHGD</sequence>
<dbReference type="InterPro" id="IPR016161">
    <property type="entry name" value="Ald_DH/histidinol_DH"/>
</dbReference>
<keyword evidence="1 4" id="KW-0560">Oxidoreductase</keyword>
<dbReference type="KEGG" id="ahel:Q31a_64900"/>
<proteinExistence type="predicted"/>
<gene>
    <name evidence="4" type="primary">astD_3</name>
    <name evidence="4" type="ORF">Q31a_64900</name>
</gene>
<dbReference type="EC" id="1.2.1.71" evidence="4"/>
<dbReference type="PANTHER" id="PTHR11699">
    <property type="entry name" value="ALDEHYDE DEHYDROGENASE-RELATED"/>
    <property type="match status" value="1"/>
</dbReference>
<dbReference type="Gene3D" id="3.40.605.10">
    <property type="entry name" value="Aldehyde Dehydrogenase, Chain A, domain 1"/>
    <property type="match status" value="1"/>
</dbReference>
<evidence type="ECO:0000256" key="1">
    <source>
        <dbReference type="ARBA" id="ARBA00023002"/>
    </source>
</evidence>
<evidence type="ECO:0000256" key="2">
    <source>
        <dbReference type="SAM" id="MobiDB-lite"/>
    </source>
</evidence>
<keyword evidence="5" id="KW-1185">Reference proteome</keyword>
<dbReference type="AlphaFoldDB" id="A0A518GHN4"/>
<dbReference type="InterPro" id="IPR016162">
    <property type="entry name" value="Ald_DH_N"/>
</dbReference>
<reference evidence="4 5" key="1">
    <citation type="submission" date="2019-02" db="EMBL/GenBank/DDBJ databases">
        <title>Deep-cultivation of Planctomycetes and their phenomic and genomic characterization uncovers novel biology.</title>
        <authorList>
            <person name="Wiegand S."/>
            <person name="Jogler M."/>
            <person name="Boedeker C."/>
            <person name="Pinto D."/>
            <person name="Vollmers J."/>
            <person name="Rivas-Marin E."/>
            <person name="Kohn T."/>
            <person name="Peeters S.H."/>
            <person name="Heuer A."/>
            <person name="Rast P."/>
            <person name="Oberbeckmann S."/>
            <person name="Bunk B."/>
            <person name="Jeske O."/>
            <person name="Meyerdierks A."/>
            <person name="Storesund J.E."/>
            <person name="Kallscheuer N."/>
            <person name="Luecker S."/>
            <person name="Lage O.M."/>
            <person name="Pohl T."/>
            <person name="Merkel B.J."/>
            <person name="Hornburger P."/>
            <person name="Mueller R.-W."/>
            <person name="Bruemmer F."/>
            <person name="Labrenz M."/>
            <person name="Spormann A.M."/>
            <person name="Op den Camp H."/>
            <person name="Overmann J."/>
            <person name="Amann R."/>
            <person name="Jetten M.S.M."/>
            <person name="Mascher T."/>
            <person name="Medema M.H."/>
            <person name="Devos D.P."/>
            <person name="Kaster A.-K."/>
            <person name="Ovreas L."/>
            <person name="Rohde M."/>
            <person name="Galperin M.Y."/>
            <person name="Jogler C."/>
        </authorList>
    </citation>
    <scope>NUCLEOTIDE SEQUENCE [LARGE SCALE GENOMIC DNA]</scope>
    <source>
        <strain evidence="4 5">Q31a</strain>
    </source>
</reference>
<evidence type="ECO:0000259" key="3">
    <source>
        <dbReference type="Pfam" id="PF00171"/>
    </source>
</evidence>
<dbReference type="GO" id="GO:0043824">
    <property type="term" value="F:succinylglutamate-semialdehyde dehydrogenase activity"/>
    <property type="evidence" value="ECO:0007669"/>
    <property type="project" value="UniProtKB-EC"/>
</dbReference>
<protein>
    <submittedName>
        <fullName evidence="4">N-succinylglutamate 5-semialdehyde dehydrogenase</fullName>
        <ecNumber evidence="4">1.2.1.71</ecNumber>
    </submittedName>
</protein>
<dbReference type="EMBL" id="CP036298">
    <property type="protein sequence ID" value="QDV28097.1"/>
    <property type="molecule type" value="Genomic_DNA"/>
</dbReference>
<evidence type="ECO:0000313" key="4">
    <source>
        <dbReference type="EMBL" id="QDV28097.1"/>
    </source>
</evidence>
<dbReference type="Proteomes" id="UP000318017">
    <property type="component" value="Chromosome"/>
</dbReference>
<feature type="domain" description="Aldehyde dehydrogenase" evidence="3">
    <location>
        <begin position="27"/>
        <end position="187"/>
    </location>
</feature>
<dbReference type="SUPFAM" id="SSF53720">
    <property type="entry name" value="ALDH-like"/>
    <property type="match status" value="1"/>
</dbReference>
<dbReference type="Pfam" id="PF00171">
    <property type="entry name" value="Aldedh"/>
    <property type="match status" value="1"/>
</dbReference>
<dbReference type="InterPro" id="IPR015590">
    <property type="entry name" value="Aldehyde_DH_dom"/>
</dbReference>